<evidence type="ECO:0000313" key="6">
    <source>
        <dbReference type="Proteomes" id="UP001367508"/>
    </source>
</evidence>
<accession>A0AAN9JZ83</accession>
<evidence type="ECO:0000313" key="5">
    <source>
        <dbReference type="EMBL" id="KAK7308025.1"/>
    </source>
</evidence>
<proteinExistence type="predicted"/>
<evidence type="ECO:0000256" key="2">
    <source>
        <dbReference type="ARBA" id="ARBA00022763"/>
    </source>
</evidence>
<feature type="compositionally biased region" description="Basic and acidic residues" evidence="4">
    <location>
        <begin position="75"/>
        <end position="91"/>
    </location>
</feature>
<comment type="caution">
    <text evidence="5">The sequence shown here is derived from an EMBL/GenBank/DDBJ whole genome shotgun (WGS) entry which is preliminary data.</text>
</comment>
<dbReference type="InterPro" id="IPR051579">
    <property type="entry name" value="DDR_Transcriptional_Reg"/>
</dbReference>
<dbReference type="AlphaFoldDB" id="A0AAN9JZ83"/>
<dbReference type="GO" id="GO:0006974">
    <property type="term" value="P:DNA damage response"/>
    <property type="evidence" value="ECO:0007669"/>
    <property type="project" value="UniProtKB-KW"/>
</dbReference>
<reference evidence="5 6" key="1">
    <citation type="submission" date="2024-01" db="EMBL/GenBank/DDBJ databases">
        <title>The genomes of 5 underutilized Papilionoideae crops provide insights into root nodulation and disease resistanc.</title>
        <authorList>
            <person name="Jiang F."/>
        </authorList>
    </citation>
    <scope>NUCLEOTIDE SEQUENCE [LARGE SCALE GENOMIC DNA]</scope>
    <source>
        <strain evidence="5">LVBAO_FW01</strain>
        <tissue evidence="5">Leaves</tissue>
    </source>
</reference>
<protein>
    <submittedName>
        <fullName evidence="5">Uncharacterized protein</fullName>
    </submittedName>
</protein>
<dbReference type="PANTHER" id="PTHR23196">
    <property type="entry name" value="PAX TRANSCRIPTION ACTIVATION DOMAIN INTERACTING PROTEIN"/>
    <property type="match status" value="1"/>
</dbReference>
<dbReference type="EMBL" id="JAYMYQ010000010">
    <property type="protein sequence ID" value="KAK7308025.1"/>
    <property type="molecule type" value="Genomic_DNA"/>
</dbReference>
<sequence length="91" mass="9671">MGSSMPVSIARARPKPLLKGKRVLITPHVKPDKGAIASSVVAVQGQVVDEGQLQMTMQNATHAGKGCDVSTNPCKSKDGGTHRSYPFEKTR</sequence>
<comment type="subcellular location">
    <subcellularLocation>
        <location evidence="1">Nucleus</location>
    </subcellularLocation>
</comment>
<evidence type="ECO:0000256" key="3">
    <source>
        <dbReference type="ARBA" id="ARBA00023242"/>
    </source>
</evidence>
<evidence type="ECO:0000256" key="4">
    <source>
        <dbReference type="SAM" id="MobiDB-lite"/>
    </source>
</evidence>
<keyword evidence="2" id="KW-0227">DNA damage</keyword>
<dbReference type="GO" id="GO:0005634">
    <property type="term" value="C:nucleus"/>
    <property type="evidence" value="ECO:0007669"/>
    <property type="project" value="UniProtKB-SubCell"/>
</dbReference>
<evidence type="ECO:0000256" key="1">
    <source>
        <dbReference type="ARBA" id="ARBA00004123"/>
    </source>
</evidence>
<keyword evidence="3" id="KW-0539">Nucleus</keyword>
<gene>
    <name evidence="5" type="ORF">VNO77_41600</name>
</gene>
<feature type="region of interest" description="Disordered" evidence="4">
    <location>
        <begin position="63"/>
        <end position="91"/>
    </location>
</feature>
<name>A0AAN9JZ83_CANGL</name>
<dbReference type="PANTHER" id="PTHR23196:SF32">
    <property type="entry name" value="BRCT DOMAIN-CONTAINING DNA REPAIR PROTEIN"/>
    <property type="match status" value="1"/>
</dbReference>
<keyword evidence="6" id="KW-1185">Reference proteome</keyword>
<organism evidence="5 6">
    <name type="scientific">Canavalia gladiata</name>
    <name type="common">Sword bean</name>
    <name type="synonym">Dolichos gladiatus</name>
    <dbReference type="NCBI Taxonomy" id="3824"/>
    <lineage>
        <taxon>Eukaryota</taxon>
        <taxon>Viridiplantae</taxon>
        <taxon>Streptophyta</taxon>
        <taxon>Embryophyta</taxon>
        <taxon>Tracheophyta</taxon>
        <taxon>Spermatophyta</taxon>
        <taxon>Magnoliopsida</taxon>
        <taxon>eudicotyledons</taxon>
        <taxon>Gunneridae</taxon>
        <taxon>Pentapetalae</taxon>
        <taxon>rosids</taxon>
        <taxon>fabids</taxon>
        <taxon>Fabales</taxon>
        <taxon>Fabaceae</taxon>
        <taxon>Papilionoideae</taxon>
        <taxon>50 kb inversion clade</taxon>
        <taxon>NPAAA clade</taxon>
        <taxon>indigoferoid/millettioid clade</taxon>
        <taxon>Phaseoleae</taxon>
        <taxon>Canavalia</taxon>
    </lineage>
</organism>
<dbReference type="Proteomes" id="UP001367508">
    <property type="component" value="Unassembled WGS sequence"/>
</dbReference>